<dbReference type="PANTHER" id="PTHR12363:SF53">
    <property type="entry name" value="MRNA TRANSPORT REGULATOR MTR10"/>
    <property type="match status" value="1"/>
</dbReference>
<dbReference type="InterPro" id="IPR057941">
    <property type="entry name" value="TPR_TNPO3_IPO13_2nd"/>
</dbReference>
<dbReference type="InterPro" id="IPR058537">
    <property type="entry name" value="TPR_TNPO3_IPO13_4th"/>
</dbReference>
<dbReference type="OrthoDB" id="435593at2759"/>
<dbReference type="STRING" id="158607.A0A2P5IF45"/>
<sequence>MAANGSAGSFAPDTILAAMTTMRGGEPDKKTAAMDYLTKFQKSKDAWTTTLTILQSSTEAEAMLFAATTLKGKITYDLLTQVPESDLPALRDQILLLLKKFAAGPKPVRVQLCVCLAILAIQLRSWKDVLPTVVSALGSDAQSAGAILDFLRVLPEEVTEGRKINLSEDELTERTTELLADNAEQVINIFINYAQSSADAAHNPQLMECITSWLREIPIDTIGKSSLLNIVISALDDDNCLEPAAECLTAICRETRDVDENLEMIQILLPRIVALRPKMQKAAEEEDIDAFKALTRIFAEAGDSWVVIIAREPTHFRPLVDIILECGARDKGRDVIEHTFDFWYELKQMIVMERYVQARMHLYEVYAKLVDILLKRLEYPESDNGNELDLFDGDREQEEKFREFRHHMGDTLKDSCQVLGVADCLTKVLDAIKLWMQKYASGATATSVPHWQELEAPVFAMRALGRMVEKDENTVLPQLMPLLVQMPSHEKLRFATIMVFARYTEWTAHHPEFLQPQFNYIITSFEADSKDVVRAAAQAIKFFCQDCKSLLSDQVVQMQSFYDQILDKLPTTSQEEVTEGVASVVGVQKNEEIYRLLKLYCDPLVNRLMVKANNASNEAGKLAVAGKFTHAPLIIRDANLVPDHVQLLTLFVQNVIPVVEFGQEDPAVKYWQEVFPILSTVLDNFCEFSPICERICRCWRNMVISYRTGITPLLPQLANKLAEGFVKTTQGAFLWATGAILREFSEDREHVDDAITENIYQFFESQATSVLRVMSDIPPAELPDIIEDFFRLLTDALLYYPHKLLFSQLLAPIFQAAVSSLALEQRDPLSATLHYLRDLLTYGGSNPASTMQLGPASDQMQATVKQLLVAHGEPLVKAILAGMMITFPRDCFADGSGVLLELFELLPSETTAWVERTIKMLPEGTVSPVEANRLITKIKEKLSVNDAGGLRQVRVLLQDFTNTYRRRYVAPRDGLGQLEGARFHYEG</sequence>
<evidence type="ECO:0000256" key="2">
    <source>
        <dbReference type="ARBA" id="ARBA00025147"/>
    </source>
</evidence>
<dbReference type="Pfam" id="PF03810">
    <property type="entry name" value="IBN_N"/>
    <property type="match status" value="1"/>
</dbReference>
<dbReference type="Proteomes" id="UP000094444">
    <property type="component" value="Unassembled WGS sequence"/>
</dbReference>
<reference evidence="4" key="1">
    <citation type="submission" date="2017-09" db="EMBL/GenBank/DDBJ databases">
        <title>Polyketide synthases of a Diaporthe helianthi virulent isolate.</title>
        <authorList>
            <person name="Baroncelli R."/>
        </authorList>
    </citation>
    <scope>NUCLEOTIDE SEQUENCE [LARGE SCALE GENOMIC DNA]</scope>
    <source>
        <strain evidence="4">7/96</strain>
    </source>
</reference>
<organism evidence="4 5">
    <name type="scientific">Diaporthe helianthi</name>
    <dbReference type="NCBI Taxonomy" id="158607"/>
    <lineage>
        <taxon>Eukaryota</taxon>
        <taxon>Fungi</taxon>
        <taxon>Dikarya</taxon>
        <taxon>Ascomycota</taxon>
        <taxon>Pezizomycotina</taxon>
        <taxon>Sordariomycetes</taxon>
        <taxon>Sordariomycetidae</taxon>
        <taxon>Diaporthales</taxon>
        <taxon>Diaporthaceae</taxon>
        <taxon>Diaporthe</taxon>
    </lineage>
</organism>
<evidence type="ECO:0000313" key="5">
    <source>
        <dbReference type="Proteomes" id="UP000094444"/>
    </source>
</evidence>
<dbReference type="InterPro" id="IPR001494">
    <property type="entry name" value="Importin-beta_N"/>
</dbReference>
<dbReference type="PANTHER" id="PTHR12363">
    <property type="entry name" value="TRANSPORTIN 3 AND IMPORTIN 13"/>
    <property type="match status" value="1"/>
</dbReference>
<dbReference type="AlphaFoldDB" id="A0A2P5IF45"/>
<dbReference type="EMBL" id="MAVT02000019">
    <property type="protein sequence ID" value="POS81124.1"/>
    <property type="molecule type" value="Genomic_DNA"/>
</dbReference>
<evidence type="ECO:0000313" key="4">
    <source>
        <dbReference type="EMBL" id="POS81124.1"/>
    </source>
</evidence>
<evidence type="ECO:0000259" key="3">
    <source>
        <dbReference type="SMART" id="SM00913"/>
    </source>
</evidence>
<dbReference type="InterPro" id="IPR057942">
    <property type="entry name" value="TPR_TNPO3_IPO13_3rd"/>
</dbReference>
<dbReference type="GO" id="GO:0005634">
    <property type="term" value="C:nucleus"/>
    <property type="evidence" value="ECO:0007669"/>
    <property type="project" value="UniProtKB-ARBA"/>
</dbReference>
<dbReference type="InterPro" id="IPR011989">
    <property type="entry name" value="ARM-like"/>
</dbReference>
<dbReference type="Pfam" id="PF08389">
    <property type="entry name" value="Xpo1"/>
    <property type="match status" value="1"/>
</dbReference>
<name>A0A2P5IF45_DIAHE</name>
<dbReference type="GO" id="GO:0006606">
    <property type="term" value="P:protein import into nucleus"/>
    <property type="evidence" value="ECO:0007669"/>
    <property type="project" value="TreeGrafter"/>
</dbReference>
<dbReference type="GO" id="GO:0008033">
    <property type="term" value="P:tRNA processing"/>
    <property type="evidence" value="ECO:0007669"/>
    <property type="project" value="UniProtKB-KW"/>
</dbReference>
<dbReference type="Pfam" id="PF24138">
    <property type="entry name" value="TPR_TNPO3_IPO13_2nd"/>
    <property type="match status" value="1"/>
</dbReference>
<feature type="domain" description="Importin N-terminal" evidence="3">
    <location>
        <begin position="33"/>
        <end position="100"/>
    </location>
</feature>
<dbReference type="Pfam" id="PF24139">
    <property type="entry name" value="TPR_TNPO3_IPO13_4th"/>
    <property type="match status" value="1"/>
</dbReference>
<protein>
    <submittedName>
        <fullName evidence="4">Exportin 1-like protein</fullName>
    </submittedName>
</protein>
<dbReference type="InterPro" id="IPR016024">
    <property type="entry name" value="ARM-type_fold"/>
</dbReference>
<dbReference type="GO" id="GO:0005737">
    <property type="term" value="C:cytoplasm"/>
    <property type="evidence" value="ECO:0007669"/>
    <property type="project" value="TreeGrafter"/>
</dbReference>
<gene>
    <name evidence="4" type="ORF">DHEL01_v200491</name>
</gene>
<dbReference type="GO" id="GO:0031267">
    <property type="term" value="F:small GTPase binding"/>
    <property type="evidence" value="ECO:0007669"/>
    <property type="project" value="InterPro"/>
</dbReference>
<dbReference type="InterPro" id="IPR013598">
    <property type="entry name" value="Exportin-1/Importin-b-like"/>
</dbReference>
<proteinExistence type="predicted"/>
<dbReference type="Pfam" id="PF24140">
    <property type="entry name" value="TPR_TNPO3_IPO13_3rd"/>
    <property type="match status" value="1"/>
</dbReference>
<dbReference type="InParanoid" id="A0A2P5IF45"/>
<comment type="caution">
    <text evidence="4">The sequence shown here is derived from an EMBL/GenBank/DDBJ whole genome shotgun (WGS) entry which is preliminary data.</text>
</comment>
<dbReference type="Gene3D" id="1.25.10.10">
    <property type="entry name" value="Leucine-rich Repeat Variant"/>
    <property type="match status" value="1"/>
</dbReference>
<dbReference type="FunCoup" id="A0A2P5IF45">
    <property type="interactions" value="1226"/>
</dbReference>
<evidence type="ECO:0000256" key="1">
    <source>
        <dbReference type="ARBA" id="ARBA00022694"/>
    </source>
</evidence>
<accession>A0A2P5IF45</accession>
<dbReference type="InterPro" id="IPR051345">
    <property type="entry name" value="Importin_beta-like_NTR"/>
</dbReference>
<keyword evidence="1" id="KW-0819">tRNA processing</keyword>
<dbReference type="SUPFAM" id="SSF48371">
    <property type="entry name" value="ARM repeat"/>
    <property type="match status" value="1"/>
</dbReference>
<comment type="function">
    <text evidence="2">tRNA nucleus export receptor which facilitates tRNA translocation across the nuclear pore complex. Involved in pre-tRNA splicing, probably by affecting the interaction of pre-tRNA with splicing endonuclease.</text>
</comment>
<keyword evidence="5" id="KW-1185">Reference proteome</keyword>
<dbReference type="FunFam" id="1.25.10.10:FF:000266">
    <property type="entry name" value="mRNA transport regulator MTR10"/>
    <property type="match status" value="1"/>
</dbReference>
<dbReference type="SMART" id="SM00913">
    <property type="entry name" value="IBN_N"/>
    <property type="match status" value="1"/>
</dbReference>